<evidence type="ECO:0000256" key="2">
    <source>
        <dbReference type="ARBA" id="ARBA00005510"/>
    </source>
</evidence>
<keyword evidence="10" id="KW-1185">Reference proteome</keyword>
<keyword evidence="4" id="KW-0238">DNA-binding</keyword>
<feature type="region of interest" description="Disordered" evidence="7">
    <location>
        <begin position="111"/>
        <end position="169"/>
    </location>
</feature>
<comment type="subcellular location">
    <subcellularLocation>
        <location evidence="1">Nucleus</location>
    </subcellularLocation>
</comment>
<feature type="region of interest" description="Disordered" evidence="7">
    <location>
        <begin position="275"/>
        <end position="305"/>
    </location>
</feature>
<evidence type="ECO:0000256" key="3">
    <source>
        <dbReference type="ARBA" id="ARBA00023015"/>
    </source>
</evidence>
<dbReference type="PANTHER" id="PTHR45855">
    <property type="entry name" value="TRANSCRIPTION FACTOR PIF1-RELATED"/>
    <property type="match status" value="1"/>
</dbReference>
<evidence type="ECO:0000256" key="6">
    <source>
        <dbReference type="ARBA" id="ARBA00023242"/>
    </source>
</evidence>
<dbReference type="InterPro" id="IPR047265">
    <property type="entry name" value="PIF1-like_bHLH"/>
</dbReference>
<evidence type="ECO:0000313" key="10">
    <source>
        <dbReference type="Proteomes" id="UP000032180"/>
    </source>
</evidence>
<keyword evidence="3" id="KW-0805">Transcription regulation</keyword>
<dbReference type="eggNOG" id="ENOG502QTIX">
    <property type="taxonomic scope" value="Eukaryota"/>
</dbReference>
<dbReference type="AlphaFoldDB" id="A0A0D9WVE1"/>
<evidence type="ECO:0000256" key="7">
    <source>
        <dbReference type="SAM" id="MobiDB-lite"/>
    </source>
</evidence>
<dbReference type="Gene3D" id="4.10.280.10">
    <property type="entry name" value="Helix-loop-helix DNA-binding domain"/>
    <property type="match status" value="1"/>
</dbReference>
<accession>A0A0D9WVE1</accession>
<feature type="region of interest" description="Disordered" evidence="7">
    <location>
        <begin position="25"/>
        <end position="48"/>
    </location>
</feature>
<dbReference type="PANTHER" id="PTHR45855:SF26">
    <property type="entry name" value="OS07G0143200 PROTEIN"/>
    <property type="match status" value="1"/>
</dbReference>
<feature type="domain" description="BHLH" evidence="8">
    <location>
        <begin position="168"/>
        <end position="217"/>
    </location>
</feature>
<dbReference type="InterPro" id="IPR031066">
    <property type="entry name" value="bHLH_ALC-like_plant"/>
</dbReference>
<evidence type="ECO:0000256" key="1">
    <source>
        <dbReference type="ARBA" id="ARBA00004123"/>
    </source>
</evidence>
<keyword evidence="5" id="KW-0804">Transcription</keyword>
<dbReference type="EnsemblPlants" id="LPERR07G02450.1">
    <property type="protein sequence ID" value="LPERR07G02450.1"/>
    <property type="gene ID" value="LPERR07G02450"/>
</dbReference>
<dbReference type="SMART" id="SM00353">
    <property type="entry name" value="HLH"/>
    <property type="match status" value="1"/>
</dbReference>
<dbReference type="HOGENOM" id="CLU_030314_3_1_1"/>
<evidence type="ECO:0000256" key="5">
    <source>
        <dbReference type="ARBA" id="ARBA00023163"/>
    </source>
</evidence>
<reference evidence="9 10" key="1">
    <citation type="submission" date="2012-08" db="EMBL/GenBank/DDBJ databases">
        <title>Oryza genome evolution.</title>
        <authorList>
            <person name="Wing R.A."/>
        </authorList>
    </citation>
    <scope>NUCLEOTIDE SEQUENCE</scope>
</reference>
<sequence length="347" mass="37112">MARRSPDGELIELLWQDGAVVAHAQTQRRSSGAGGDAQAAGTSGLSGDEETAVFFPDAGDELAMGGDIYSQLWHTIANVAQSPPPLPARSDDVSSRVDDAAGLSICGSNAVAPPAMPADDGGAPSSSGGSCPVIKRGRDEQMDIRSEVADETPPSKRPATAAGKRRTRAAEVHNLSERRRRDRINDKLRALQELVPHCNKTDKASILDEAIEYLKSLQLQVQIMWMTTGIAPMMFPGAHQLMPPIGMGLNTALMPNQLQRATHYMNNSMPNQMPHVQSPTTNAPNVPNKTQNDNQIAGPRNPFLHRSDTLTATTQVPGLFPYGAQMAAQNEIQELLSNAVIPSSSGE</sequence>
<dbReference type="CDD" id="cd11445">
    <property type="entry name" value="bHLH_AtPIF_like"/>
    <property type="match status" value="1"/>
</dbReference>
<dbReference type="InterPro" id="IPR011598">
    <property type="entry name" value="bHLH_dom"/>
</dbReference>
<evidence type="ECO:0000259" key="8">
    <source>
        <dbReference type="PROSITE" id="PS50888"/>
    </source>
</evidence>
<dbReference type="GO" id="GO:0046983">
    <property type="term" value="F:protein dimerization activity"/>
    <property type="evidence" value="ECO:0007669"/>
    <property type="project" value="InterPro"/>
</dbReference>
<dbReference type="FunFam" id="4.10.280.10:FF:000004">
    <property type="entry name" value="Basic helix-loop-helix transcription factor"/>
    <property type="match status" value="1"/>
</dbReference>
<comment type="similarity">
    <text evidence="2">Belongs to the bHLH protein family.</text>
</comment>
<feature type="compositionally biased region" description="Polar residues" evidence="7">
    <location>
        <begin position="275"/>
        <end position="295"/>
    </location>
</feature>
<dbReference type="PROSITE" id="PS50888">
    <property type="entry name" value="BHLH"/>
    <property type="match status" value="1"/>
</dbReference>
<feature type="compositionally biased region" description="Low complexity" evidence="7">
    <location>
        <begin position="117"/>
        <end position="130"/>
    </location>
</feature>
<evidence type="ECO:0000256" key="4">
    <source>
        <dbReference type="ARBA" id="ARBA00023125"/>
    </source>
</evidence>
<evidence type="ECO:0000313" key="9">
    <source>
        <dbReference type="EnsemblPlants" id="LPERR07G02450.1"/>
    </source>
</evidence>
<organism evidence="9 10">
    <name type="scientific">Leersia perrieri</name>
    <dbReference type="NCBI Taxonomy" id="77586"/>
    <lineage>
        <taxon>Eukaryota</taxon>
        <taxon>Viridiplantae</taxon>
        <taxon>Streptophyta</taxon>
        <taxon>Embryophyta</taxon>
        <taxon>Tracheophyta</taxon>
        <taxon>Spermatophyta</taxon>
        <taxon>Magnoliopsida</taxon>
        <taxon>Liliopsida</taxon>
        <taxon>Poales</taxon>
        <taxon>Poaceae</taxon>
        <taxon>BOP clade</taxon>
        <taxon>Oryzoideae</taxon>
        <taxon>Oryzeae</taxon>
        <taxon>Oryzinae</taxon>
        <taxon>Leersia</taxon>
    </lineage>
</organism>
<reference evidence="10" key="2">
    <citation type="submission" date="2013-12" db="EMBL/GenBank/DDBJ databases">
        <authorList>
            <person name="Yu Y."/>
            <person name="Lee S."/>
            <person name="de Baynast K."/>
            <person name="Wissotski M."/>
            <person name="Liu L."/>
            <person name="Talag J."/>
            <person name="Goicoechea J."/>
            <person name="Angelova A."/>
            <person name="Jetty R."/>
            <person name="Kudrna D."/>
            <person name="Golser W."/>
            <person name="Rivera L."/>
            <person name="Zhang J."/>
            <person name="Wing R."/>
        </authorList>
    </citation>
    <scope>NUCLEOTIDE SEQUENCE</scope>
</reference>
<proteinExistence type="inferred from homology"/>
<dbReference type="STRING" id="77586.A0A0D9WVE1"/>
<dbReference type="Gramene" id="LPERR07G02450.1">
    <property type="protein sequence ID" value="LPERR07G02450.1"/>
    <property type="gene ID" value="LPERR07G02450"/>
</dbReference>
<keyword evidence="6" id="KW-0539">Nucleus</keyword>
<dbReference type="InterPro" id="IPR036638">
    <property type="entry name" value="HLH_DNA-bd_sf"/>
</dbReference>
<feature type="compositionally biased region" description="Basic and acidic residues" evidence="7">
    <location>
        <begin position="136"/>
        <end position="148"/>
    </location>
</feature>
<dbReference type="Pfam" id="PF00010">
    <property type="entry name" value="HLH"/>
    <property type="match status" value="1"/>
</dbReference>
<reference evidence="9" key="3">
    <citation type="submission" date="2015-04" db="UniProtKB">
        <authorList>
            <consortium name="EnsemblPlants"/>
        </authorList>
    </citation>
    <scope>IDENTIFICATION</scope>
</reference>
<dbReference type="Proteomes" id="UP000032180">
    <property type="component" value="Chromosome 7"/>
</dbReference>
<dbReference type="GO" id="GO:0005634">
    <property type="term" value="C:nucleus"/>
    <property type="evidence" value="ECO:0007669"/>
    <property type="project" value="UniProtKB-SubCell"/>
</dbReference>
<dbReference type="GO" id="GO:0003677">
    <property type="term" value="F:DNA binding"/>
    <property type="evidence" value="ECO:0007669"/>
    <property type="project" value="UniProtKB-KW"/>
</dbReference>
<protein>
    <recommendedName>
        <fullName evidence="8">BHLH domain-containing protein</fullName>
    </recommendedName>
</protein>
<dbReference type="SUPFAM" id="SSF47459">
    <property type="entry name" value="HLH, helix-loop-helix DNA-binding domain"/>
    <property type="match status" value="1"/>
</dbReference>
<name>A0A0D9WVE1_9ORYZ</name>